<dbReference type="SUPFAM" id="SSF56954">
    <property type="entry name" value="Outer membrane efflux proteins (OEP)"/>
    <property type="match status" value="1"/>
</dbReference>
<dbReference type="EMBL" id="JABXXP010000696">
    <property type="protein sequence ID" value="NVN13023.1"/>
    <property type="molecule type" value="Genomic_DNA"/>
</dbReference>
<evidence type="ECO:0000313" key="2">
    <source>
        <dbReference type="EMBL" id="NVN13023.1"/>
    </source>
</evidence>
<evidence type="ECO:0008006" key="4">
    <source>
        <dbReference type="Google" id="ProtNLM"/>
    </source>
</evidence>
<feature type="chain" id="PRO_5030680611" description="TolC family protein" evidence="1">
    <location>
        <begin position="22"/>
        <end position="71"/>
    </location>
</feature>
<sequence>MNKRILLLATIAAFPFGPAGAHAGAHPRPAAEAPAPQQTMTLQTMTLEQAMTLAYRGNPALLGQQATQRAA</sequence>
<comment type="caution">
    <text evidence="2">The sequence shown here is derived from an EMBL/GenBank/DDBJ whole genome shotgun (WGS) entry which is preliminary data.</text>
</comment>
<organism evidence="2 3">
    <name type="scientific">Nguyenibacter vanlangensis</name>
    <dbReference type="NCBI Taxonomy" id="1216886"/>
    <lineage>
        <taxon>Bacteria</taxon>
        <taxon>Pseudomonadati</taxon>
        <taxon>Pseudomonadota</taxon>
        <taxon>Alphaproteobacteria</taxon>
        <taxon>Acetobacterales</taxon>
        <taxon>Acetobacteraceae</taxon>
        <taxon>Nguyenibacter</taxon>
    </lineage>
</organism>
<feature type="signal peptide" evidence="1">
    <location>
        <begin position="1"/>
        <end position="21"/>
    </location>
</feature>
<dbReference type="Proteomes" id="UP000534870">
    <property type="component" value="Unassembled WGS sequence"/>
</dbReference>
<reference evidence="2 3" key="1">
    <citation type="submission" date="2020-06" db="EMBL/GenBank/DDBJ databases">
        <title>Description of novel acetic acid bacteria.</title>
        <authorList>
            <person name="Sombolestani A."/>
        </authorList>
    </citation>
    <scope>NUCLEOTIDE SEQUENCE [LARGE SCALE GENOMIC DNA]</scope>
    <source>
        <strain evidence="2 3">LMG 31431</strain>
    </source>
</reference>
<keyword evidence="1" id="KW-0732">Signal</keyword>
<name>A0A7Y7IZ03_9PROT</name>
<gene>
    <name evidence="2" type="ORF">HUK84_18125</name>
</gene>
<feature type="non-terminal residue" evidence="2">
    <location>
        <position position="71"/>
    </location>
</feature>
<accession>A0A7Y7IZ03</accession>
<protein>
    <recommendedName>
        <fullName evidence="4">TolC family protein</fullName>
    </recommendedName>
</protein>
<proteinExistence type="predicted"/>
<dbReference type="AlphaFoldDB" id="A0A7Y7IZ03"/>
<evidence type="ECO:0000256" key="1">
    <source>
        <dbReference type="SAM" id="SignalP"/>
    </source>
</evidence>
<evidence type="ECO:0000313" key="3">
    <source>
        <dbReference type="Proteomes" id="UP000534870"/>
    </source>
</evidence>